<sequence>MANEMIDRRRNDMFDAMNDWFGFPKNFFDDNEISDMMQSDVTENDKEYTVKIDMPGLKKDEIKLNYSNNVLTVSSNRKTIKDLNNEKDNVIHQERSEGHVSRSYRFPNVVANKIHAKYDNGVLTINLPKQTADSNNSSIQID</sequence>
<dbReference type="EMBL" id="AZFM01000009">
    <property type="protein sequence ID" value="KRL90469.1"/>
    <property type="molecule type" value="Genomic_DNA"/>
</dbReference>
<dbReference type="Pfam" id="PF00011">
    <property type="entry name" value="HSP20"/>
    <property type="match status" value="1"/>
</dbReference>
<evidence type="ECO:0000259" key="3">
    <source>
        <dbReference type="PROSITE" id="PS01031"/>
    </source>
</evidence>
<dbReference type="Gene3D" id="2.60.40.790">
    <property type="match status" value="1"/>
</dbReference>
<dbReference type="Proteomes" id="UP000051036">
    <property type="component" value="Unassembled WGS sequence"/>
</dbReference>
<evidence type="ECO:0000313" key="5">
    <source>
        <dbReference type="Proteomes" id="UP000051036"/>
    </source>
</evidence>
<keyword evidence="5" id="KW-1185">Reference proteome</keyword>
<reference evidence="4 5" key="1">
    <citation type="journal article" date="2015" name="Genome Announc.">
        <title>Expanding the biotechnology potential of lactobacilli through comparative genomics of 213 strains and associated genera.</title>
        <authorList>
            <person name="Sun Z."/>
            <person name="Harris H.M."/>
            <person name="McCann A."/>
            <person name="Guo C."/>
            <person name="Argimon S."/>
            <person name="Zhang W."/>
            <person name="Yang X."/>
            <person name="Jeffery I.B."/>
            <person name="Cooney J.C."/>
            <person name="Kagawa T.F."/>
            <person name="Liu W."/>
            <person name="Song Y."/>
            <person name="Salvetti E."/>
            <person name="Wrobel A."/>
            <person name="Rasinkangas P."/>
            <person name="Parkhill J."/>
            <person name="Rea M.C."/>
            <person name="O'Sullivan O."/>
            <person name="Ritari J."/>
            <person name="Douillard F.P."/>
            <person name="Paul Ross R."/>
            <person name="Yang R."/>
            <person name="Briner A.E."/>
            <person name="Felis G.E."/>
            <person name="de Vos W.M."/>
            <person name="Barrangou R."/>
            <person name="Klaenhammer T.R."/>
            <person name="Caufield P.W."/>
            <person name="Cui Y."/>
            <person name="Zhang H."/>
            <person name="O'Toole P.W."/>
        </authorList>
    </citation>
    <scope>NUCLEOTIDE SEQUENCE [LARGE SCALE GENOMIC DNA]</scope>
    <source>
        <strain evidence="4 5">DSM 16043</strain>
    </source>
</reference>
<proteinExistence type="inferred from homology"/>
<dbReference type="InterPro" id="IPR002068">
    <property type="entry name" value="A-crystallin/Hsp20_dom"/>
</dbReference>
<dbReference type="PROSITE" id="PS01031">
    <property type="entry name" value="SHSP"/>
    <property type="match status" value="1"/>
</dbReference>
<evidence type="ECO:0000256" key="1">
    <source>
        <dbReference type="PROSITE-ProRule" id="PRU00285"/>
    </source>
</evidence>
<evidence type="ECO:0000256" key="2">
    <source>
        <dbReference type="RuleBase" id="RU003616"/>
    </source>
</evidence>
<dbReference type="SUPFAM" id="SSF49764">
    <property type="entry name" value="HSP20-like chaperones"/>
    <property type="match status" value="1"/>
</dbReference>
<gene>
    <name evidence="4" type="ORF">FC46_GL001914</name>
</gene>
<dbReference type="PATRIC" id="fig|1423763.3.peg.1957"/>
<dbReference type="AlphaFoldDB" id="A0A0R1UHZ4"/>
<keyword evidence="4" id="KW-0346">Stress response</keyword>
<organism evidence="4 5">
    <name type="scientific">Lactobacillus kalixensis DSM 16043</name>
    <dbReference type="NCBI Taxonomy" id="1423763"/>
    <lineage>
        <taxon>Bacteria</taxon>
        <taxon>Bacillati</taxon>
        <taxon>Bacillota</taxon>
        <taxon>Bacilli</taxon>
        <taxon>Lactobacillales</taxon>
        <taxon>Lactobacillaceae</taxon>
        <taxon>Lactobacillus</taxon>
    </lineage>
</organism>
<dbReference type="RefSeq" id="WP_057798137.1">
    <property type="nucleotide sequence ID" value="NZ_AZFM01000009.1"/>
</dbReference>
<comment type="similarity">
    <text evidence="1 2">Belongs to the small heat shock protein (HSP20) family.</text>
</comment>
<comment type="caution">
    <text evidence="4">The sequence shown here is derived from an EMBL/GenBank/DDBJ whole genome shotgun (WGS) entry which is preliminary data.</text>
</comment>
<dbReference type="InterPro" id="IPR031107">
    <property type="entry name" value="Small_HSP"/>
</dbReference>
<protein>
    <submittedName>
        <fullName evidence="4">Heat shock protein Hsp20</fullName>
    </submittedName>
</protein>
<dbReference type="CDD" id="cd06471">
    <property type="entry name" value="ACD_LpsHSP_like"/>
    <property type="match status" value="1"/>
</dbReference>
<dbReference type="STRING" id="1423763.FC46_GL001914"/>
<name>A0A0R1UHZ4_9LACO</name>
<dbReference type="InterPro" id="IPR008978">
    <property type="entry name" value="HSP20-like_chaperone"/>
</dbReference>
<dbReference type="OrthoDB" id="9811615at2"/>
<evidence type="ECO:0000313" key="4">
    <source>
        <dbReference type="EMBL" id="KRL90469.1"/>
    </source>
</evidence>
<dbReference type="PANTHER" id="PTHR11527">
    <property type="entry name" value="HEAT-SHOCK PROTEIN 20 FAMILY MEMBER"/>
    <property type="match status" value="1"/>
</dbReference>
<feature type="domain" description="SHSP" evidence="3">
    <location>
        <begin position="30"/>
        <end position="142"/>
    </location>
</feature>
<accession>A0A0R1UHZ4</accession>